<feature type="compositionally biased region" description="Basic and acidic residues" evidence="1">
    <location>
        <begin position="735"/>
        <end position="744"/>
    </location>
</feature>
<feature type="compositionally biased region" description="Basic and acidic residues" evidence="1">
    <location>
        <begin position="444"/>
        <end position="457"/>
    </location>
</feature>
<evidence type="ECO:0000313" key="3">
    <source>
        <dbReference type="Proteomes" id="UP001295684"/>
    </source>
</evidence>
<evidence type="ECO:0000313" key="2">
    <source>
        <dbReference type="EMBL" id="CAI2378282.1"/>
    </source>
</evidence>
<dbReference type="Proteomes" id="UP001295684">
    <property type="component" value="Unassembled WGS sequence"/>
</dbReference>
<name>A0AAD1XSV8_EUPCR</name>
<gene>
    <name evidence="2" type="ORF">ECRASSUSDP1_LOCUS19677</name>
</gene>
<dbReference type="EMBL" id="CAMPGE010019989">
    <property type="protein sequence ID" value="CAI2378282.1"/>
    <property type="molecule type" value="Genomic_DNA"/>
</dbReference>
<reference evidence="2" key="1">
    <citation type="submission" date="2023-07" db="EMBL/GenBank/DDBJ databases">
        <authorList>
            <consortium name="AG Swart"/>
            <person name="Singh M."/>
            <person name="Singh A."/>
            <person name="Seah K."/>
            <person name="Emmerich C."/>
        </authorList>
    </citation>
    <scope>NUCLEOTIDE SEQUENCE</scope>
    <source>
        <strain evidence="2">DP1</strain>
    </source>
</reference>
<dbReference type="AlphaFoldDB" id="A0AAD1XSV8"/>
<keyword evidence="3" id="KW-1185">Reference proteome</keyword>
<feature type="region of interest" description="Disordered" evidence="1">
    <location>
        <begin position="67"/>
        <end position="107"/>
    </location>
</feature>
<sequence>MESMTPKDNLNASKEPNEVLSAVEMLLAQKNHQSQLQVHEEDEGKNGKKAESNLCKSAIRWPTRLEINFEQGLSPRSQKSDSKNLKKKHYHNKGLKNRKPLKSSQLSMDISLKVMSRKLSVKNSKKSPQGGAHASIKNHHEESNAYENVQSPTQNSKDSSRIDINNGKKNPNIKETGKKNMCIETQDFEEIYDASYMDHFQYGSNIPRTMKNAQTSVNSLERHKKYSKRASQTPCDRSDQAEGLEITSFPAGRNNETLVQKLLNKTVNVDKNRIENEVKIPTKIPRFKQEELNSIKSIEMKYLYKIINGEGPMDNNVIIRHHNGDLCNNVRKCVKIEENRIKITDECAYKHRIMENQQLCVNGHYIKWLKNHEPDKINKDMAEYISFPKRNLFHPSLPSSKIGNKYNDMIYIEGNESINQYTTRRNKSHRNDFGKQKKLLQHPKMRENKDTSSENSHKNYRTNNLSQPRYANMSQNRSAEEHKSKHKTRYNSEYEPEDYAEMVQVRDLNSKVRKVFTREKPSIGIKGIGRYSTFKCMKTPPARWRGHKRKKINSKSNYTGIGFYKSPQFTSNRTTSHKKALSLTGKPLNPEILKNRERKLLQEERSKRETRSFFYKLSKQFSEASKMHFGDNPGRRIKTNHLKFRARNPSNYEPSFSQIIETASDLGKPTTGEDSDLLNQTVRLDETNLYGIMNRANPKSEVLDLPQQFKEPSKLIQIVQIIRGKKATSFMPDPNPRDSIDKAQESQNNSLYKPQIKDFHPNVKNCKMCGLKDIKTTVNKKNKFSNQICSCKRESLLPFSALDIDPKTKFVPKKRLATAKKRRPGKSSVKEDYKPEKTGEEASFISYKASTFRPLTSEPFHKRFVKGTRRGVPVYKFSATKPLENYNPSDVQNLANHIMSPKNLLYAAYGSSKKVPAPKPGLFS</sequence>
<protein>
    <submittedName>
        <fullName evidence="2">Uncharacterized protein</fullName>
    </submittedName>
</protein>
<feature type="compositionally biased region" description="Polar residues" evidence="1">
    <location>
        <begin position="461"/>
        <end position="477"/>
    </location>
</feature>
<proteinExistence type="predicted"/>
<feature type="compositionally biased region" description="Basic residues" evidence="1">
    <location>
        <begin position="85"/>
        <end position="101"/>
    </location>
</feature>
<feature type="compositionally biased region" description="Basic and acidic residues" evidence="1">
    <location>
        <begin position="38"/>
        <end position="51"/>
    </location>
</feature>
<evidence type="ECO:0000256" key="1">
    <source>
        <dbReference type="SAM" id="MobiDB-lite"/>
    </source>
</evidence>
<accession>A0AAD1XSV8</accession>
<feature type="region of interest" description="Disordered" evidence="1">
    <location>
        <begin position="119"/>
        <end position="178"/>
    </location>
</feature>
<feature type="region of interest" description="Disordered" evidence="1">
    <location>
        <begin position="31"/>
        <end position="53"/>
    </location>
</feature>
<comment type="caution">
    <text evidence="2">The sequence shown here is derived from an EMBL/GenBank/DDBJ whole genome shotgun (WGS) entry which is preliminary data.</text>
</comment>
<feature type="compositionally biased region" description="Polar residues" evidence="1">
    <location>
        <begin position="145"/>
        <end position="157"/>
    </location>
</feature>
<organism evidence="2 3">
    <name type="scientific">Euplotes crassus</name>
    <dbReference type="NCBI Taxonomy" id="5936"/>
    <lineage>
        <taxon>Eukaryota</taxon>
        <taxon>Sar</taxon>
        <taxon>Alveolata</taxon>
        <taxon>Ciliophora</taxon>
        <taxon>Intramacronucleata</taxon>
        <taxon>Spirotrichea</taxon>
        <taxon>Hypotrichia</taxon>
        <taxon>Euplotida</taxon>
        <taxon>Euplotidae</taxon>
        <taxon>Moneuplotes</taxon>
    </lineage>
</organism>
<feature type="region of interest" description="Disordered" evidence="1">
    <location>
        <begin position="424"/>
        <end position="495"/>
    </location>
</feature>
<feature type="region of interest" description="Disordered" evidence="1">
    <location>
        <begin position="728"/>
        <end position="747"/>
    </location>
</feature>